<sequence>MKKLLIPANITPVILVLMVSHSVLEANNSVEFYFFGSKDDARFLFAGDDVVLMCEAKGFLNPTLKLTFNGNELFDGDNLVAQNDSRLVNRNQKEQDTRQDTVNHLFGGSVQINHHLSQYVYATASERAEETTFAYDSVPYTTNQDDDYDDDKRHVRPPTVNTEIPQANPVYESAPSNEMPPHHLQDVALDKKVLSLDPVYKETPTKITHLKENNGNTEQVDKSKKSSYEPVDRSDQERPPSAVYATVDRKNKNKKSETNASNLEEKAEMSNTDPTRDHVYAYSNAEIEYDAITRL</sequence>
<feature type="compositionally biased region" description="Basic and acidic residues" evidence="1">
    <location>
        <begin position="219"/>
        <end position="238"/>
    </location>
</feature>
<protein>
    <submittedName>
        <fullName evidence="3">Uncharacterized protein</fullName>
    </submittedName>
</protein>
<dbReference type="OrthoDB" id="10680750at2759"/>
<feature type="signal peptide" evidence="2">
    <location>
        <begin position="1"/>
        <end position="26"/>
    </location>
</feature>
<dbReference type="AlphaFoldDB" id="A0A9Q1H2A2"/>
<evidence type="ECO:0000313" key="4">
    <source>
        <dbReference type="Proteomes" id="UP001152320"/>
    </source>
</evidence>
<comment type="caution">
    <text evidence="3">The sequence shown here is derived from an EMBL/GenBank/DDBJ whole genome shotgun (WGS) entry which is preliminary data.</text>
</comment>
<keyword evidence="4" id="KW-1185">Reference proteome</keyword>
<evidence type="ECO:0000256" key="2">
    <source>
        <dbReference type="SAM" id="SignalP"/>
    </source>
</evidence>
<gene>
    <name evidence="3" type="ORF">HOLleu_26844</name>
</gene>
<feature type="region of interest" description="Disordered" evidence="1">
    <location>
        <begin position="205"/>
        <end position="277"/>
    </location>
</feature>
<proteinExistence type="predicted"/>
<organism evidence="3 4">
    <name type="scientific">Holothuria leucospilota</name>
    <name type="common">Black long sea cucumber</name>
    <name type="synonym">Mertensiothuria leucospilota</name>
    <dbReference type="NCBI Taxonomy" id="206669"/>
    <lineage>
        <taxon>Eukaryota</taxon>
        <taxon>Metazoa</taxon>
        <taxon>Echinodermata</taxon>
        <taxon>Eleutherozoa</taxon>
        <taxon>Echinozoa</taxon>
        <taxon>Holothuroidea</taxon>
        <taxon>Aspidochirotacea</taxon>
        <taxon>Aspidochirotida</taxon>
        <taxon>Holothuriidae</taxon>
        <taxon>Holothuria</taxon>
    </lineage>
</organism>
<feature type="compositionally biased region" description="Basic and acidic residues" evidence="1">
    <location>
        <begin position="247"/>
        <end position="277"/>
    </location>
</feature>
<accession>A0A9Q1H2A2</accession>
<reference evidence="3" key="1">
    <citation type="submission" date="2021-10" db="EMBL/GenBank/DDBJ databases">
        <title>Tropical sea cucumber genome reveals ecological adaptation and Cuvierian tubules defense mechanism.</title>
        <authorList>
            <person name="Chen T."/>
        </authorList>
    </citation>
    <scope>NUCLEOTIDE SEQUENCE</scope>
    <source>
        <strain evidence="3">Nanhai2018</strain>
        <tissue evidence="3">Muscle</tissue>
    </source>
</reference>
<evidence type="ECO:0000313" key="3">
    <source>
        <dbReference type="EMBL" id="KAJ8030418.1"/>
    </source>
</evidence>
<keyword evidence="2" id="KW-0732">Signal</keyword>
<dbReference type="EMBL" id="JAIZAY010000013">
    <property type="protein sequence ID" value="KAJ8030418.1"/>
    <property type="molecule type" value="Genomic_DNA"/>
</dbReference>
<name>A0A9Q1H2A2_HOLLE</name>
<evidence type="ECO:0000256" key="1">
    <source>
        <dbReference type="SAM" id="MobiDB-lite"/>
    </source>
</evidence>
<feature type="region of interest" description="Disordered" evidence="1">
    <location>
        <begin position="157"/>
        <end position="182"/>
    </location>
</feature>
<dbReference type="Proteomes" id="UP001152320">
    <property type="component" value="Chromosome 13"/>
</dbReference>
<feature type="chain" id="PRO_5040303567" evidence="2">
    <location>
        <begin position="27"/>
        <end position="295"/>
    </location>
</feature>